<evidence type="ECO:0000256" key="3">
    <source>
        <dbReference type="SAM" id="SignalP"/>
    </source>
</evidence>
<dbReference type="AlphaFoldDB" id="A0AA44ID98"/>
<accession>A0AA44ID98</accession>
<name>A0AA44ID98_STRE0</name>
<reference evidence="5 6" key="1">
    <citation type="submission" date="2020-04" db="EMBL/GenBank/DDBJ databases">
        <title>MicrobeNet Type strains.</title>
        <authorList>
            <person name="Nicholson A.C."/>
        </authorList>
    </citation>
    <scope>NUCLEOTIDE SEQUENCE [LARGE SCALE GENOMIC DNA]</scope>
    <source>
        <strain evidence="5 6">DSM 40738</strain>
    </source>
</reference>
<feature type="signal peptide" evidence="3">
    <location>
        <begin position="1"/>
        <end position="36"/>
    </location>
</feature>
<dbReference type="InterPro" id="IPR013766">
    <property type="entry name" value="Thioredoxin_domain"/>
</dbReference>
<evidence type="ECO:0000313" key="6">
    <source>
        <dbReference type="Proteomes" id="UP000570003"/>
    </source>
</evidence>
<organism evidence="5 6">
    <name type="scientific">Streptomyces somaliensis (strain ATCC 33201 / DSM 40738 / JCM 12659 / KCTC 9044 / NCTC 11332 / NRRL B-12077 / IP 733)</name>
    <dbReference type="NCBI Taxonomy" id="1134445"/>
    <lineage>
        <taxon>Bacteria</taxon>
        <taxon>Bacillati</taxon>
        <taxon>Actinomycetota</taxon>
        <taxon>Actinomycetes</taxon>
        <taxon>Kitasatosporales</taxon>
        <taxon>Streptomycetaceae</taxon>
        <taxon>Streptomyces</taxon>
    </lineage>
</organism>
<feature type="domain" description="Thioredoxin" evidence="4">
    <location>
        <begin position="170"/>
        <end position="288"/>
    </location>
</feature>
<keyword evidence="3" id="KW-0732">Signal</keyword>
<protein>
    <recommendedName>
        <fullName evidence="4">Thioredoxin domain-containing protein</fullName>
    </recommendedName>
</protein>
<dbReference type="PANTHER" id="PTHR45663">
    <property type="entry name" value="GEO12009P1"/>
    <property type="match status" value="1"/>
</dbReference>
<feature type="chain" id="PRO_5041454379" description="Thioredoxin domain-containing protein" evidence="3">
    <location>
        <begin position="37"/>
        <end position="288"/>
    </location>
</feature>
<proteinExistence type="inferred from homology"/>
<dbReference type="EMBL" id="JAAXOU010000052">
    <property type="protein sequence ID" value="NKY14033.1"/>
    <property type="molecule type" value="Genomic_DNA"/>
</dbReference>
<evidence type="ECO:0000256" key="1">
    <source>
        <dbReference type="ARBA" id="ARBA00008987"/>
    </source>
</evidence>
<dbReference type="CDD" id="cd02947">
    <property type="entry name" value="TRX_family"/>
    <property type="match status" value="1"/>
</dbReference>
<sequence length="288" mass="31725">MQLRALFRLARTSLTGVAAAAVLLAGAGLSAAPATAAPREAGTAARVVETPVETDVTPENWEQIVRYSFEKPVVLDFGSEMCTGCEKLAEDLHNMVQRANGAWMVGSVDRAVFPELHARFDVTTLPTLVVLRNGKDQSGVVPRFVGYNDTSADWVKLWYWTQDVKNGDYPPVNPPDPDIEVTVTTENIDEVVRKSHEKPVILQFGAPWCSACKELRPHMQQFARDDDGAWLLGQVNGDAYPALNKRFLIKGYPTLIALVDGKEIARRLAYNGQPQTYRDWVDSVLAAG</sequence>
<evidence type="ECO:0000256" key="2">
    <source>
        <dbReference type="ARBA" id="ARBA00023284"/>
    </source>
</evidence>
<dbReference type="GO" id="GO:0015035">
    <property type="term" value="F:protein-disulfide reductase activity"/>
    <property type="evidence" value="ECO:0007669"/>
    <property type="project" value="TreeGrafter"/>
</dbReference>
<dbReference type="PROSITE" id="PS51352">
    <property type="entry name" value="THIOREDOXIN_2"/>
    <property type="match status" value="1"/>
</dbReference>
<comment type="caution">
    <text evidence="5">The sequence shown here is derived from an EMBL/GenBank/DDBJ whole genome shotgun (WGS) entry which is preliminary data.</text>
</comment>
<dbReference type="PANTHER" id="PTHR45663:SF11">
    <property type="entry name" value="GEO12009P1"/>
    <property type="match status" value="1"/>
</dbReference>
<keyword evidence="2" id="KW-0676">Redox-active center</keyword>
<dbReference type="Gene3D" id="3.40.30.10">
    <property type="entry name" value="Glutaredoxin"/>
    <property type="match status" value="2"/>
</dbReference>
<dbReference type="Pfam" id="PF00085">
    <property type="entry name" value="Thioredoxin"/>
    <property type="match status" value="2"/>
</dbReference>
<evidence type="ECO:0000313" key="5">
    <source>
        <dbReference type="EMBL" id="NKY14033.1"/>
    </source>
</evidence>
<dbReference type="RefSeq" id="WP_168438267.1">
    <property type="nucleotide sequence ID" value="NZ_JAAXOU010000052.1"/>
</dbReference>
<dbReference type="SUPFAM" id="SSF52833">
    <property type="entry name" value="Thioredoxin-like"/>
    <property type="match status" value="2"/>
</dbReference>
<comment type="similarity">
    <text evidence="1">Belongs to the thioredoxin family.</text>
</comment>
<gene>
    <name evidence="5" type="ORF">HGA06_07620</name>
</gene>
<dbReference type="InterPro" id="IPR036249">
    <property type="entry name" value="Thioredoxin-like_sf"/>
</dbReference>
<dbReference type="GO" id="GO:0005737">
    <property type="term" value="C:cytoplasm"/>
    <property type="evidence" value="ECO:0007669"/>
    <property type="project" value="TreeGrafter"/>
</dbReference>
<evidence type="ECO:0000259" key="4">
    <source>
        <dbReference type="PROSITE" id="PS51352"/>
    </source>
</evidence>
<keyword evidence="6" id="KW-1185">Reference proteome</keyword>
<dbReference type="Proteomes" id="UP000570003">
    <property type="component" value="Unassembled WGS sequence"/>
</dbReference>